<evidence type="ECO:0000256" key="3">
    <source>
        <dbReference type="ARBA" id="ARBA00011589"/>
    </source>
</evidence>
<dbReference type="InterPro" id="IPR045298">
    <property type="entry name" value="Complex1_LYR_LYRM7"/>
</dbReference>
<sequence length="98" mass="11373">MSQSQLLRAYRSLWRTILGKFRDDPIALVAAHQRLRSEFATFRKSSEEGLALAKDVEQILRKNVVRATKEGNLMRMELSEEAEMGDNTKEYAGKKRWD</sequence>
<evidence type="ECO:0000256" key="5">
    <source>
        <dbReference type="ARBA" id="ARBA00022946"/>
    </source>
</evidence>
<evidence type="ECO:0000256" key="7">
    <source>
        <dbReference type="ARBA" id="ARBA00023186"/>
    </source>
</evidence>
<feature type="compositionally biased region" description="Basic and acidic residues" evidence="9">
    <location>
        <begin position="86"/>
        <end position="98"/>
    </location>
</feature>
<dbReference type="GO" id="GO:0034551">
    <property type="term" value="P:mitochondrial respiratory chain complex III assembly"/>
    <property type="evidence" value="ECO:0007669"/>
    <property type="project" value="InterPro"/>
</dbReference>
<comment type="caution">
    <text evidence="10">The sequence shown here is derived from an EMBL/GenBank/DDBJ whole genome shotgun (WGS) entry which is preliminary data.</text>
</comment>
<name>A0A1U7LP30_NEOID</name>
<evidence type="ECO:0000313" key="10">
    <source>
        <dbReference type="EMBL" id="OLL24302.1"/>
    </source>
</evidence>
<protein>
    <recommendedName>
        <fullName evidence="4">Mitochondrial zinc maintenance protein 1, mitochondrial</fullName>
    </recommendedName>
</protein>
<dbReference type="Proteomes" id="UP000186594">
    <property type="component" value="Unassembled WGS sequence"/>
</dbReference>
<dbReference type="GO" id="GO:0005759">
    <property type="term" value="C:mitochondrial matrix"/>
    <property type="evidence" value="ECO:0007669"/>
    <property type="project" value="UniProtKB-SubCell"/>
</dbReference>
<feature type="region of interest" description="Disordered" evidence="9">
    <location>
        <begin position="79"/>
        <end position="98"/>
    </location>
</feature>
<evidence type="ECO:0000256" key="2">
    <source>
        <dbReference type="ARBA" id="ARBA00009949"/>
    </source>
</evidence>
<evidence type="ECO:0000256" key="4">
    <source>
        <dbReference type="ARBA" id="ARBA00015108"/>
    </source>
</evidence>
<evidence type="ECO:0000256" key="1">
    <source>
        <dbReference type="ARBA" id="ARBA00004305"/>
    </source>
</evidence>
<dbReference type="GO" id="GO:0044183">
    <property type="term" value="F:protein folding chaperone"/>
    <property type="evidence" value="ECO:0007669"/>
    <property type="project" value="TreeGrafter"/>
</dbReference>
<keyword evidence="6" id="KW-0496">Mitochondrion</keyword>
<evidence type="ECO:0000256" key="8">
    <source>
        <dbReference type="ARBA" id="ARBA00025268"/>
    </source>
</evidence>
<comment type="similarity">
    <text evidence="2">Belongs to the complex I LYR family. MZM1 subfamily.</text>
</comment>
<dbReference type="PANTHER" id="PTHR46749">
    <property type="entry name" value="COMPLEX III ASSEMBLY FACTOR LYRM7"/>
    <property type="match status" value="1"/>
</dbReference>
<dbReference type="AlphaFoldDB" id="A0A1U7LP30"/>
<keyword evidence="5" id="KW-0809">Transit peptide</keyword>
<comment type="subcellular location">
    <subcellularLocation>
        <location evidence="1">Mitochondrion matrix</location>
    </subcellularLocation>
</comment>
<keyword evidence="11" id="KW-1185">Reference proteome</keyword>
<evidence type="ECO:0000313" key="11">
    <source>
        <dbReference type="Proteomes" id="UP000186594"/>
    </source>
</evidence>
<evidence type="ECO:0000256" key="6">
    <source>
        <dbReference type="ARBA" id="ARBA00023128"/>
    </source>
</evidence>
<evidence type="ECO:0000256" key="9">
    <source>
        <dbReference type="SAM" id="MobiDB-lite"/>
    </source>
</evidence>
<dbReference type="OrthoDB" id="529194at2759"/>
<keyword evidence="7" id="KW-0143">Chaperone</keyword>
<proteinExistence type="inferred from homology"/>
<gene>
    <name evidence="10" type="ORF">NEOLI_004513</name>
</gene>
<dbReference type="CDD" id="cd20267">
    <property type="entry name" value="Complex1_LYR_LYRM7"/>
    <property type="match status" value="1"/>
</dbReference>
<organism evidence="10 11">
    <name type="scientific">Neolecta irregularis (strain DAH-3)</name>
    <dbReference type="NCBI Taxonomy" id="1198029"/>
    <lineage>
        <taxon>Eukaryota</taxon>
        <taxon>Fungi</taxon>
        <taxon>Dikarya</taxon>
        <taxon>Ascomycota</taxon>
        <taxon>Taphrinomycotina</taxon>
        <taxon>Neolectales</taxon>
        <taxon>Neolectaceae</taxon>
        <taxon>Neolecta</taxon>
    </lineage>
</organism>
<dbReference type="InterPro" id="IPR050435">
    <property type="entry name" value="MZM1/LYRM7"/>
</dbReference>
<comment type="function">
    <text evidence="8">Assembly factor required for Rieske Fe-S protein RIP1 incorporation into the cytochrome b-c1 (CIII) complex. Functions as a chaperone, binding to this subunit within the mitochondrial matrix and stabilizing it prior to its translocation and insertion into the late CIII dimeric intermediate within the mitochondrial inner membrane. Modulates the mitochondrial matrix zinc pool.</text>
</comment>
<comment type="subunit">
    <text evidence="3">Interacts with RIP1.</text>
</comment>
<dbReference type="EMBL" id="LXFE01000884">
    <property type="protein sequence ID" value="OLL24302.1"/>
    <property type="molecule type" value="Genomic_DNA"/>
</dbReference>
<reference evidence="10 11" key="1">
    <citation type="submission" date="2016-04" db="EMBL/GenBank/DDBJ databases">
        <title>Evolutionary innovation and constraint leading to complex multicellularity in the Ascomycota.</title>
        <authorList>
            <person name="Cisse O."/>
            <person name="Nguyen A."/>
            <person name="Hewitt D.A."/>
            <person name="Jedd G."/>
            <person name="Stajich J.E."/>
        </authorList>
    </citation>
    <scope>NUCLEOTIDE SEQUENCE [LARGE SCALE GENOMIC DNA]</scope>
    <source>
        <strain evidence="10 11">DAH-3</strain>
    </source>
</reference>
<dbReference type="PANTHER" id="PTHR46749:SF1">
    <property type="entry name" value="COMPLEX III ASSEMBLY FACTOR LYRM7"/>
    <property type="match status" value="1"/>
</dbReference>
<accession>A0A1U7LP30</accession>